<dbReference type="PANTHER" id="PTHR44227">
    <property type="match status" value="1"/>
</dbReference>
<dbReference type="InterPro" id="IPR019734">
    <property type="entry name" value="TPR_rpt"/>
</dbReference>
<reference evidence="7" key="1">
    <citation type="journal article" date="2023" name="Int. J. Syst. Evol. Microbiol.">
        <title>Mesoterricola silvestris gen. nov., sp. nov., Mesoterricola sediminis sp. nov., Geothrix oryzae sp. nov., Geothrix edaphica sp. nov., Geothrix rubra sp. nov., and Geothrix limicola sp. nov., six novel members of Acidobacteriota isolated from soils.</title>
        <authorList>
            <person name="Itoh H."/>
            <person name="Sugisawa Y."/>
            <person name="Mise K."/>
            <person name="Xu Z."/>
            <person name="Kuniyasu M."/>
            <person name="Ushijima N."/>
            <person name="Kawano K."/>
            <person name="Kobayashi E."/>
            <person name="Shiratori Y."/>
            <person name="Masuda Y."/>
            <person name="Senoo K."/>
        </authorList>
    </citation>
    <scope>NUCLEOTIDE SEQUENCE [LARGE SCALE GENOMIC DNA]</scope>
    <source>
        <strain evidence="7">W79</strain>
    </source>
</reference>
<dbReference type="SUPFAM" id="SSF48452">
    <property type="entry name" value="TPR-like"/>
    <property type="match status" value="1"/>
</dbReference>
<feature type="repeat" description="TPR" evidence="3">
    <location>
        <begin position="430"/>
        <end position="463"/>
    </location>
</feature>
<dbReference type="SMART" id="SM00028">
    <property type="entry name" value="TPR"/>
    <property type="match status" value="5"/>
</dbReference>
<feature type="domain" description="Glycosyltransferase RgtA/B/C/D-like" evidence="5">
    <location>
        <begin position="113"/>
        <end position="244"/>
    </location>
</feature>
<protein>
    <submittedName>
        <fullName evidence="6">O-GlcNAc transferase</fullName>
    </submittedName>
</protein>
<evidence type="ECO:0000313" key="6">
    <source>
        <dbReference type="EMBL" id="BDU74828.1"/>
    </source>
</evidence>
<dbReference type="EMBL" id="AP027080">
    <property type="protein sequence ID" value="BDU74828.1"/>
    <property type="molecule type" value="Genomic_DNA"/>
</dbReference>
<name>A0AA48KDV6_9BACT</name>
<dbReference type="PANTHER" id="PTHR44227:SF3">
    <property type="entry name" value="PROTEIN O-MANNOSYL-TRANSFERASE TMTC4"/>
    <property type="match status" value="1"/>
</dbReference>
<gene>
    <name evidence="6" type="primary">ogt_3</name>
    <name evidence="6" type="ORF">METEAL_40020</name>
</gene>
<feature type="repeat" description="TPR" evidence="3">
    <location>
        <begin position="546"/>
        <end position="579"/>
    </location>
</feature>
<dbReference type="Pfam" id="PF14559">
    <property type="entry name" value="TPR_19"/>
    <property type="match status" value="1"/>
</dbReference>
<evidence type="ECO:0000256" key="2">
    <source>
        <dbReference type="ARBA" id="ARBA00022803"/>
    </source>
</evidence>
<keyword evidence="4" id="KW-0812">Transmembrane</keyword>
<evidence type="ECO:0000256" key="3">
    <source>
        <dbReference type="PROSITE-ProRule" id="PRU00339"/>
    </source>
</evidence>
<keyword evidence="1" id="KW-0677">Repeat</keyword>
<dbReference type="AlphaFoldDB" id="A0AA48KDV6"/>
<organism evidence="6 7">
    <name type="scientific">Mesoterricola silvestris</name>
    <dbReference type="NCBI Taxonomy" id="2927979"/>
    <lineage>
        <taxon>Bacteria</taxon>
        <taxon>Pseudomonadati</taxon>
        <taxon>Acidobacteriota</taxon>
        <taxon>Holophagae</taxon>
        <taxon>Holophagales</taxon>
        <taxon>Holophagaceae</taxon>
        <taxon>Mesoterricola</taxon>
    </lineage>
</organism>
<accession>A0AA48KDV6</accession>
<evidence type="ECO:0000256" key="4">
    <source>
        <dbReference type="SAM" id="Phobius"/>
    </source>
</evidence>
<dbReference type="InterPro" id="IPR038731">
    <property type="entry name" value="RgtA/B/C-like"/>
</dbReference>
<feature type="transmembrane region" description="Helical" evidence="4">
    <location>
        <begin position="191"/>
        <end position="216"/>
    </location>
</feature>
<keyword evidence="2 3" id="KW-0802">TPR repeat</keyword>
<evidence type="ECO:0000256" key="1">
    <source>
        <dbReference type="ARBA" id="ARBA00022737"/>
    </source>
</evidence>
<feature type="transmembrane region" description="Helical" evidence="4">
    <location>
        <begin position="167"/>
        <end position="184"/>
    </location>
</feature>
<feature type="transmembrane region" description="Helical" evidence="4">
    <location>
        <begin position="29"/>
        <end position="49"/>
    </location>
</feature>
<dbReference type="Pfam" id="PF13231">
    <property type="entry name" value="PMT_2"/>
    <property type="match status" value="1"/>
</dbReference>
<dbReference type="GO" id="GO:0016740">
    <property type="term" value="F:transferase activity"/>
    <property type="evidence" value="ECO:0007669"/>
    <property type="project" value="UniProtKB-KW"/>
</dbReference>
<feature type="transmembrane region" description="Helical" evidence="4">
    <location>
        <begin position="143"/>
        <end position="161"/>
    </location>
</feature>
<dbReference type="Proteomes" id="UP001238179">
    <property type="component" value="Chromosome"/>
</dbReference>
<keyword evidence="7" id="KW-1185">Reference proteome</keyword>
<dbReference type="Gene3D" id="1.25.40.10">
    <property type="entry name" value="Tetratricopeptide repeat domain"/>
    <property type="match status" value="2"/>
</dbReference>
<evidence type="ECO:0000259" key="5">
    <source>
        <dbReference type="Pfam" id="PF13231"/>
    </source>
</evidence>
<feature type="transmembrane region" description="Helical" evidence="4">
    <location>
        <begin position="334"/>
        <end position="353"/>
    </location>
</feature>
<dbReference type="KEGG" id="msil:METEAL_40020"/>
<sequence>MASPPPEGVPRPAPGEAVIGTDASARRRWFTALMCAGLLASVWIVYFQVRTFQFVNFDDLVYVTRNPQVLKGLSWETVAWAFRTGAAANWHPVTWLSHLADVSMFGADPGWHHLVSVVFHTAGTMLVFLGLRSMTGDPWPSWFVAILFAVHPVHVESVAWVSERKDVLSTVFMLLTIWAYVRGLENRRMRWAAVILYGLGLMAKPMLVTLPILLLILDRWPLGRNGSLRARLREKVPYFALAAGSSLVTFVVQRYGGAVATLESVPLPVRAGNALIAYVKYLGKMVWPVSLAPFYPLRAVDIAPWKVLAALALLVGITVAACRLRERRPYLLAGWLWYLVALVPVIGLVQVGSQSMADRYTYIPLLGPFVMVVWGLRDAASRGRIRPWVVALAGGCATVMLMGRAHGQVGFWRDSLTLFTHARRVTVDNAVARTNQGQALLVAGRLDEALPEFRASIAMAPRARIPRFLLSRALVQLGRREEAAACLKGLLESTPGDSEALRELALLFLDMGRLQEAAFCYREYLSKERPRTDGELDPYFQADRDQDARLRLGFLYRRLGQHAEAITCFLAATQSNPSDPAPLFNLGLSLSAVGRDTEALACFRRCAVLAPRQVQVRLQLAASLKKAGALEEAGAECRKVLEIQPGNGEAQRLMGTLHKP</sequence>
<keyword evidence="4" id="KW-0472">Membrane</keyword>
<feature type="transmembrane region" description="Helical" evidence="4">
    <location>
        <begin position="111"/>
        <end position="131"/>
    </location>
</feature>
<dbReference type="PROSITE" id="PS50005">
    <property type="entry name" value="TPR"/>
    <property type="match status" value="2"/>
</dbReference>
<proteinExistence type="predicted"/>
<dbReference type="InterPro" id="IPR052346">
    <property type="entry name" value="O-mannosyl-transferase_TMTC"/>
</dbReference>
<feature type="transmembrane region" description="Helical" evidence="4">
    <location>
        <begin position="236"/>
        <end position="255"/>
    </location>
</feature>
<dbReference type="InterPro" id="IPR011990">
    <property type="entry name" value="TPR-like_helical_dom_sf"/>
</dbReference>
<keyword evidence="4" id="KW-1133">Transmembrane helix</keyword>
<feature type="transmembrane region" description="Helical" evidence="4">
    <location>
        <begin position="303"/>
        <end position="322"/>
    </location>
</feature>
<feature type="transmembrane region" description="Helical" evidence="4">
    <location>
        <begin position="388"/>
        <end position="407"/>
    </location>
</feature>
<dbReference type="Pfam" id="PF13432">
    <property type="entry name" value="TPR_16"/>
    <property type="match status" value="1"/>
</dbReference>
<feature type="transmembrane region" description="Helical" evidence="4">
    <location>
        <begin position="359"/>
        <end position="376"/>
    </location>
</feature>
<keyword evidence="6" id="KW-0808">Transferase</keyword>
<evidence type="ECO:0000313" key="7">
    <source>
        <dbReference type="Proteomes" id="UP001238179"/>
    </source>
</evidence>